<protein>
    <submittedName>
        <fullName evidence="1">Uncharacterized protein</fullName>
    </submittedName>
</protein>
<organism evidence="1">
    <name type="scientific">marine sediment metagenome</name>
    <dbReference type="NCBI Taxonomy" id="412755"/>
    <lineage>
        <taxon>unclassified sequences</taxon>
        <taxon>metagenomes</taxon>
        <taxon>ecological metagenomes</taxon>
    </lineage>
</organism>
<dbReference type="AlphaFoldDB" id="A0A0F9FS33"/>
<sequence>VVRLRKLWLEDFPSSKLQPVGGGVKTLVFGTDFLGNDIKYDEETLFNLIVGSLTVPLSVEGVLESIGVDSMWDVLGEADPTGLIEGDHVDVNFKWEQFLSALTGEALGFGTASFRDFGEEVGLLRDERHAELNDGASYDEGTTASKAEVNALPDVEELRDEKKQVDIEVGRDFTKEETEILSIRATGATTDGTKVTDFTQKQIDDALERGDIDGNTWQEINRQISRDLRKWRLGFQDAEGFDFEEDPPEPGSLDDLIEKWHNLEPVIDPFTLETDWEGFFDEKDRLKAAAIRKENHGEVTAYFAAMGDDDTEMQANFKAAREDRDQLRDEIPAYMDGITAAQVDKMINDTEEYLRSVGSSWSAGRYLGWLFYQGEEYQTNIIKISYWVAIGERDEVINPERTAMIMGGFVGDERVEASPLLVLFYPGLFHGLPDESKQAFVSRWGTNFLSESLIETYITSGELSAGGLGGSEVPSTSAARDTALFQPSPVLGGTP</sequence>
<name>A0A0F9FS33_9ZZZZ</name>
<accession>A0A0F9FS33</accession>
<dbReference type="EMBL" id="LAZR01029229">
    <property type="protein sequence ID" value="KKL60205.1"/>
    <property type="molecule type" value="Genomic_DNA"/>
</dbReference>
<feature type="non-terminal residue" evidence="1">
    <location>
        <position position="1"/>
    </location>
</feature>
<reference evidence="1" key="1">
    <citation type="journal article" date="2015" name="Nature">
        <title>Complex archaea that bridge the gap between prokaryotes and eukaryotes.</title>
        <authorList>
            <person name="Spang A."/>
            <person name="Saw J.H."/>
            <person name="Jorgensen S.L."/>
            <person name="Zaremba-Niedzwiedzka K."/>
            <person name="Martijn J."/>
            <person name="Lind A.E."/>
            <person name="van Eijk R."/>
            <person name="Schleper C."/>
            <person name="Guy L."/>
            <person name="Ettema T.J."/>
        </authorList>
    </citation>
    <scope>NUCLEOTIDE SEQUENCE</scope>
</reference>
<comment type="caution">
    <text evidence="1">The sequence shown here is derived from an EMBL/GenBank/DDBJ whole genome shotgun (WGS) entry which is preliminary data.</text>
</comment>
<evidence type="ECO:0000313" key="1">
    <source>
        <dbReference type="EMBL" id="KKL60205.1"/>
    </source>
</evidence>
<gene>
    <name evidence="1" type="ORF">LCGC14_2207670</name>
</gene>
<proteinExistence type="predicted"/>